<feature type="compositionally biased region" description="Basic and acidic residues" evidence="1">
    <location>
        <begin position="224"/>
        <end position="262"/>
    </location>
</feature>
<feature type="compositionally biased region" description="Gly residues" evidence="1">
    <location>
        <begin position="26"/>
        <end position="42"/>
    </location>
</feature>
<feature type="non-terminal residue" evidence="2">
    <location>
        <position position="341"/>
    </location>
</feature>
<feature type="compositionally biased region" description="Basic and acidic residues" evidence="1">
    <location>
        <begin position="329"/>
        <end position="341"/>
    </location>
</feature>
<feature type="compositionally biased region" description="Basic and acidic residues" evidence="1">
    <location>
        <begin position="184"/>
        <end position="209"/>
    </location>
</feature>
<protein>
    <submittedName>
        <fullName evidence="2">Short-chain dehydrogenase/reductase SDR</fullName>
    </submittedName>
</protein>
<organism evidence="2">
    <name type="scientific">uncultured Thermomicrobiales bacterium</name>
    <dbReference type="NCBI Taxonomy" id="1645740"/>
    <lineage>
        <taxon>Bacteria</taxon>
        <taxon>Pseudomonadati</taxon>
        <taxon>Thermomicrobiota</taxon>
        <taxon>Thermomicrobia</taxon>
        <taxon>Thermomicrobiales</taxon>
        <taxon>environmental samples</taxon>
    </lineage>
</organism>
<evidence type="ECO:0000313" key="2">
    <source>
        <dbReference type="EMBL" id="CAA9543411.1"/>
    </source>
</evidence>
<feature type="non-terminal residue" evidence="2">
    <location>
        <position position="1"/>
    </location>
</feature>
<feature type="region of interest" description="Disordered" evidence="1">
    <location>
        <begin position="1"/>
        <end position="341"/>
    </location>
</feature>
<dbReference type="AlphaFoldDB" id="A0A6J4U833"/>
<feature type="compositionally biased region" description="Basic residues" evidence="1">
    <location>
        <begin position="263"/>
        <end position="299"/>
    </location>
</feature>
<feature type="compositionally biased region" description="Basic residues" evidence="1">
    <location>
        <begin position="80"/>
        <end position="92"/>
    </location>
</feature>
<feature type="compositionally biased region" description="Basic and acidic residues" evidence="1">
    <location>
        <begin position="1"/>
        <end position="14"/>
    </location>
</feature>
<dbReference type="EMBL" id="CADCWE010000136">
    <property type="protein sequence ID" value="CAA9543411.1"/>
    <property type="molecule type" value="Genomic_DNA"/>
</dbReference>
<proteinExistence type="predicted"/>
<evidence type="ECO:0000256" key="1">
    <source>
        <dbReference type="SAM" id="MobiDB-lite"/>
    </source>
</evidence>
<gene>
    <name evidence="2" type="ORF">AVDCRST_MAG73-2172</name>
</gene>
<name>A0A6J4U833_9BACT</name>
<sequence>GDHPEEAGRPGAGDHRRHVRDRPGDGADGGQPGRPPGVGGAERGSAATLVRRTRGPGRASDDRRRRRRPRGGRPADRGGGRGRLRRLRHLGQQRRGLDLRQARGRPNRGHAAVVRDQLLGRRLRFPRGGQGAEAARRRPDHRRQRVVGAGDPAPGHLQRQQARGQGVHRCPADGVGGGTSAGLRDVDRAELDQHPLRRARQELDGRRGGDPAAGLRAGVGGEGDPPRRDPSQARDGRRRWRQDARRLRLSRPTRDRQGDGGRLRGRTTRRRLAPAPRHQRSRSSGRGTRRARRLRRPHHRDQPLHLGRPAPRLHRRPRRRPRGRGRRLAAIDERPSRARRM</sequence>
<feature type="compositionally biased region" description="Basic residues" evidence="1">
    <location>
        <begin position="311"/>
        <end position="327"/>
    </location>
</feature>
<reference evidence="2" key="1">
    <citation type="submission" date="2020-02" db="EMBL/GenBank/DDBJ databases">
        <authorList>
            <person name="Meier V. D."/>
        </authorList>
    </citation>
    <scope>NUCLEOTIDE SEQUENCE</scope>
    <source>
        <strain evidence="2">AVDCRST_MAG73</strain>
    </source>
</reference>
<accession>A0A6J4U833</accession>